<evidence type="ECO:0000313" key="4">
    <source>
        <dbReference type="Proteomes" id="UP000243900"/>
    </source>
</evidence>
<dbReference type="AlphaFoldDB" id="A0A2P6AU15"/>
<dbReference type="Gene3D" id="3.40.50.720">
    <property type="entry name" value="NAD(P)-binding Rossmann-like Domain"/>
    <property type="match status" value="1"/>
</dbReference>
<dbReference type="PANTHER" id="PTHR43639:SF1">
    <property type="entry name" value="SHORT-CHAIN DEHYDROGENASE_REDUCTASE FAMILY PROTEIN"/>
    <property type="match status" value="1"/>
</dbReference>
<evidence type="ECO:0000256" key="1">
    <source>
        <dbReference type="ARBA" id="ARBA00006484"/>
    </source>
</evidence>
<dbReference type="OrthoDB" id="9806974at2"/>
<dbReference type="RefSeq" id="WP_105191393.1">
    <property type="nucleotide sequence ID" value="NZ_PTQZ01000041.1"/>
</dbReference>
<dbReference type="NCBIfam" id="NF006598">
    <property type="entry name" value="PRK09135.1"/>
    <property type="match status" value="1"/>
</dbReference>
<dbReference type="PANTHER" id="PTHR43639">
    <property type="entry name" value="OXIDOREDUCTASE, SHORT-CHAIN DEHYDROGENASE/REDUCTASE FAMILY (AFU_ORTHOLOGUE AFUA_5G02870)"/>
    <property type="match status" value="1"/>
</dbReference>
<dbReference type="InterPro" id="IPR002347">
    <property type="entry name" value="SDR_fam"/>
</dbReference>
<keyword evidence="2" id="KW-0560">Oxidoreductase</keyword>
<dbReference type="PRINTS" id="PR00081">
    <property type="entry name" value="GDHRDH"/>
</dbReference>
<dbReference type="PROSITE" id="PS00061">
    <property type="entry name" value="ADH_SHORT"/>
    <property type="match status" value="1"/>
</dbReference>
<comment type="caution">
    <text evidence="3">The sequence shown here is derived from an EMBL/GenBank/DDBJ whole genome shotgun (WGS) entry which is preliminary data.</text>
</comment>
<dbReference type="InterPro" id="IPR036291">
    <property type="entry name" value="NAD(P)-bd_dom_sf"/>
</dbReference>
<reference evidence="4" key="1">
    <citation type="submission" date="2018-02" db="EMBL/GenBank/DDBJ databases">
        <title>Genome sequencing of Solimonas sp. HR-BB.</title>
        <authorList>
            <person name="Lee Y."/>
            <person name="Jeon C.O."/>
        </authorList>
    </citation>
    <scope>NUCLEOTIDE SEQUENCE [LARGE SCALE GENOMIC DNA]</scope>
    <source>
        <strain evidence="4">HR-E</strain>
    </source>
</reference>
<gene>
    <name evidence="3" type="ORF">C5O18_03070</name>
</gene>
<proteinExistence type="inferred from homology"/>
<name>A0A2P6AU15_9GAMM</name>
<dbReference type="PRINTS" id="PR00080">
    <property type="entry name" value="SDRFAMILY"/>
</dbReference>
<dbReference type="GO" id="GO:0016491">
    <property type="term" value="F:oxidoreductase activity"/>
    <property type="evidence" value="ECO:0007669"/>
    <property type="project" value="UniProtKB-KW"/>
</dbReference>
<accession>A0A2P6AU15</accession>
<sequence>MPHHTEPQHHDAPVALITGAGKRVGAATARHLHRAGWRVLLHCRLSRETAETLAGELNGTRADSARVLPADLNDPDAIAPLVDSALAAWDRVDALVNNASTFYPTAIGATTGAQWDDLFASNARAPFFLSQALAPALAASGRGSIVNVIDIHADYPLAGHAVYCMAKAALAAMTRALAKELAPAVRVNGVSPGAILWPEGEGEMDAALQAQILASVPLGRIGGVDAVAEAIGFLITGTDYVSGQIIAVDGGRSVWG</sequence>
<organism evidence="3 4">
    <name type="scientific">Amnimonas aquatica</name>
    <dbReference type="NCBI Taxonomy" id="2094561"/>
    <lineage>
        <taxon>Bacteria</taxon>
        <taxon>Pseudomonadati</taxon>
        <taxon>Pseudomonadota</taxon>
        <taxon>Gammaproteobacteria</taxon>
        <taxon>Moraxellales</taxon>
        <taxon>Moraxellaceae</taxon>
        <taxon>Amnimonas</taxon>
    </lineage>
</organism>
<dbReference type="SUPFAM" id="SSF51735">
    <property type="entry name" value="NAD(P)-binding Rossmann-fold domains"/>
    <property type="match status" value="1"/>
</dbReference>
<protein>
    <submittedName>
        <fullName evidence="3">Pteridine reductase</fullName>
    </submittedName>
</protein>
<dbReference type="Proteomes" id="UP000243900">
    <property type="component" value="Unassembled WGS sequence"/>
</dbReference>
<keyword evidence="4" id="KW-1185">Reference proteome</keyword>
<evidence type="ECO:0000256" key="2">
    <source>
        <dbReference type="ARBA" id="ARBA00023002"/>
    </source>
</evidence>
<evidence type="ECO:0000313" key="3">
    <source>
        <dbReference type="EMBL" id="PQA48579.1"/>
    </source>
</evidence>
<dbReference type="EMBL" id="PTQZ01000041">
    <property type="protein sequence ID" value="PQA48579.1"/>
    <property type="molecule type" value="Genomic_DNA"/>
</dbReference>
<dbReference type="InterPro" id="IPR020904">
    <property type="entry name" value="Sc_DH/Rdtase_CS"/>
</dbReference>
<dbReference type="Pfam" id="PF13561">
    <property type="entry name" value="adh_short_C2"/>
    <property type="match status" value="1"/>
</dbReference>
<comment type="similarity">
    <text evidence="1">Belongs to the short-chain dehydrogenases/reductases (SDR) family.</text>
</comment>